<evidence type="ECO:0008006" key="6">
    <source>
        <dbReference type="Google" id="ProtNLM"/>
    </source>
</evidence>
<dbReference type="PANTHER" id="PTHR14379:SF7">
    <property type="entry name" value="ENDONUCLEASE OR GLYCOSYL HYDROLASE-RELATED"/>
    <property type="match status" value="1"/>
</dbReference>
<evidence type="ECO:0000259" key="4">
    <source>
        <dbReference type="Pfam" id="PF24620"/>
    </source>
</evidence>
<name>A0A2N9HKW0_FAGSY</name>
<feature type="region of interest" description="Disordered" evidence="1">
    <location>
        <begin position="320"/>
        <end position="389"/>
    </location>
</feature>
<evidence type="ECO:0000259" key="3">
    <source>
        <dbReference type="Pfam" id="PF14418"/>
    </source>
</evidence>
<proteinExistence type="predicted"/>
<dbReference type="GO" id="GO:0004540">
    <property type="term" value="F:RNA nuclease activity"/>
    <property type="evidence" value="ECO:0007669"/>
    <property type="project" value="InterPro"/>
</dbReference>
<sequence>MVGDSGSASTSSSSSSAAVAGAEAQYVSAKISVWWDIENCQVPKGCDPHAIAQNISSALVKMNYCGPVSISAYGDTNRINSSVQQALSSTGIALNHVPAGVKDASDKKILVDMLFWAVDNPAPANFMLISGDRDFSNALHQLRMRRYNILLAQPQKASAPLIAAAKSVWLWTSLSAGGPPLSSGESSQFANGFQLHNSNYDMPMPMPMPMSMPNQAQTQGGHYPETSQFSQSDNQRPSSTGSGGSGGSGGGGGGGRVGDNKYKGKNSRKNVTLNKTNVSRTSSVPVTSDYSYQPENMQGKQLKAAPHEFYGSVDSVVHQSRSTPNLYHGGANNSGGSNNANNFMGNPQNQYPMRLNNPQMQNSYAPEMPHYSNTHQNHLGLQPIPHRPDGPRFYPPPHTNMPDIGRLTISDFPNYAQNPPNVHHRTGEEYRPSPEPPYPVRANGPQKGHNMHGGQAFRHDTSNNRFPPRAEFPQPVSSAMGGNAVPSNGAWGSHGRPSPSEYVQGLIGVILLALNTLKHEKITPTEANITDCIRYGDPKHRSTDVRKALDSAIEQNMVVMQNAGALQVYVGKNERLWKCVNPIGGNPNQYSKATWDGIQKFLSTSAGRSAMMASQSRYDAALTLRKGCLEGFALGEILQIVNMVIARKWITHHHSGWQPIAINLPEIKTDIGIETGI</sequence>
<feature type="compositionally biased region" description="Polar residues" evidence="1">
    <location>
        <begin position="269"/>
        <end position="293"/>
    </location>
</feature>
<dbReference type="Pfam" id="PF01936">
    <property type="entry name" value="NYN"/>
    <property type="match status" value="1"/>
</dbReference>
<feature type="compositionally biased region" description="Polar residues" evidence="1">
    <location>
        <begin position="214"/>
        <end position="237"/>
    </location>
</feature>
<evidence type="ECO:0000256" key="1">
    <source>
        <dbReference type="SAM" id="MobiDB-lite"/>
    </source>
</evidence>
<protein>
    <recommendedName>
        <fullName evidence="6">NYN domain-containing protein</fullName>
    </recommendedName>
</protein>
<dbReference type="PANTHER" id="PTHR14379">
    <property type="entry name" value="LIMKAIN B LKAP"/>
    <property type="match status" value="1"/>
</dbReference>
<dbReference type="InterPro" id="IPR025677">
    <property type="entry name" value="OST-HTH-assoc_dom"/>
</dbReference>
<dbReference type="Pfam" id="PF24620">
    <property type="entry name" value="DUF7625"/>
    <property type="match status" value="1"/>
</dbReference>
<dbReference type="InterPro" id="IPR024768">
    <property type="entry name" value="Marf1"/>
</dbReference>
<reference evidence="5" key="1">
    <citation type="submission" date="2018-02" db="EMBL/GenBank/DDBJ databases">
        <authorList>
            <person name="Cohen D.B."/>
            <person name="Kent A.D."/>
        </authorList>
    </citation>
    <scope>NUCLEOTIDE SEQUENCE</scope>
</reference>
<feature type="region of interest" description="Disordered" evidence="1">
    <location>
        <begin position="180"/>
        <end position="293"/>
    </location>
</feature>
<evidence type="ECO:0000259" key="2">
    <source>
        <dbReference type="Pfam" id="PF01936"/>
    </source>
</evidence>
<dbReference type="InterPro" id="IPR056042">
    <property type="entry name" value="DUF7625"/>
</dbReference>
<feature type="region of interest" description="Disordered" evidence="1">
    <location>
        <begin position="442"/>
        <end position="463"/>
    </location>
</feature>
<feature type="compositionally biased region" description="Polar residues" evidence="1">
    <location>
        <begin position="343"/>
        <end position="364"/>
    </location>
</feature>
<feature type="domain" description="DUF7625" evidence="4">
    <location>
        <begin position="494"/>
        <end position="586"/>
    </location>
</feature>
<dbReference type="CDD" id="cd10910">
    <property type="entry name" value="PIN_limkain_b1_N_like"/>
    <property type="match status" value="1"/>
</dbReference>
<dbReference type="GO" id="GO:0010468">
    <property type="term" value="P:regulation of gene expression"/>
    <property type="evidence" value="ECO:0007669"/>
    <property type="project" value="InterPro"/>
</dbReference>
<evidence type="ECO:0000313" key="5">
    <source>
        <dbReference type="EMBL" id="SPD12304.1"/>
    </source>
</evidence>
<feature type="compositionally biased region" description="Gly residues" evidence="1">
    <location>
        <begin position="241"/>
        <end position="257"/>
    </location>
</feature>
<organism evidence="5">
    <name type="scientific">Fagus sylvatica</name>
    <name type="common">Beechnut</name>
    <dbReference type="NCBI Taxonomy" id="28930"/>
    <lineage>
        <taxon>Eukaryota</taxon>
        <taxon>Viridiplantae</taxon>
        <taxon>Streptophyta</taxon>
        <taxon>Embryophyta</taxon>
        <taxon>Tracheophyta</taxon>
        <taxon>Spermatophyta</taxon>
        <taxon>Magnoliopsida</taxon>
        <taxon>eudicotyledons</taxon>
        <taxon>Gunneridae</taxon>
        <taxon>Pentapetalae</taxon>
        <taxon>rosids</taxon>
        <taxon>fabids</taxon>
        <taxon>Fagales</taxon>
        <taxon>Fagaceae</taxon>
        <taxon>Fagus</taxon>
    </lineage>
</organism>
<feature type="compositionally biased region" description="Polar residues" evidence="1">
    <location>
        <begin position="188"/>
        <end position="200"/>
    </location>
</feature>
<feature type="compositionally biased region" description="Low complexity" evidence="1">
    <location>
        <begin position="329"/>
        <end position="342"/>
    </location>
</feature>
<feature type="domain" description="OST-HTH associated" evidence="3">
    <location>
        <begin position="614"/>
        <end position="663"/>
    </location>
</feature>
<dbReference type="GO" id="GO:0005777">
    <property type="term" value="C:peroxisome"/>
    <property type="evidence" value="ECO:0007669"/>
    <property type="project" value="InterPro"/>
</dbReference>
<dbReference type="Pfam" id="PF14418">
    <property type="entry name" value="OHA"/>
    <property type="match status" value="1"/>
</dbReference>
<dbReference type="Gene3D" id="3.40.50.1010">
    <property type="entry name" value="5'-nuclease"/>
    <property type="match status" value="1"/>
</dbReference>
<dbReference type="EMBL" id="OIVN01003591">
    <property type="protein sequence ID" value="SPD12304.1"/>
    <property type="molecule type" value="Genomic_DNA"/>
</dbReference>
<dbReference type="AlphaFoldDB" id="A0A2N9HKW0"/>
<dbReference type="InterPro" id="IPR021139">
    <property type="entry name" value="NYN"/>
</dbReference>
<gene>
    <name evidence="5" type="ORF">FSB_LOCUS40186</name>
</gene>
<feature type="domain" description="NYN" evidence="2">
    <location>
        <begin position="30"/>
        <end position="166"/>
    </location>
</feature>
<accession>A0A2N9HKW0</accession>